<dbReference type="PIRSF" id="PIRSF015601">
    <property type="entry name" value="MTase_slr0722"/>
    <property type="match status" value="1"/>
</dbReference>
<accession>A0A364K6B7</accession>
<dbReference type="Gene3D" id="3.40.1280.10">
    <property type="match status" value="1"/>
</dbReference>
<dbReference type="Gene3D" id="2.40.240.20">
    <property type="entry name" value="Hypothetical PUA domain-like, domain 1"/>
    <property type="match status" value="1"/>
</dbReference>
<comment type="similarity">
    <text evidence="2 12">Belongs to the RNA methyltransferase RsmE family.</text>
</comment>
<evidence type="ECO:0000256" key="12">
    <source>
        <dbReference type="PIRNR" id="PIRNR015601"/>
    </source>
</evidence>
<evidence type="ECO:0000259" key="14">
    <source>
        <dbReference type="Pfam" id="PF20260"/>
    </source>
</evidence>
<feature type="domain" description="Ribosomal RNA small subunit methyltransferase E PUA-like" evidence="14">
    <location>
        <begin position="20"/>
        <end position="64"/>
    </location>
</feature>
<evidence type="ECO:0000256" key="11">
    <source>
        <dbReference type="ARBA" id="ARBA00047944"/>
    </source>
</evidence>
<reference evidence="15 16" key="1">
    <citation type="submission" date="2018-06" db="EMBL/GenBank/DDBJ databases">
        <title>Thermoflavimicrobium daqus sp. nov., a thermophilic microbe isolated from Moutai-flavour Daqu.</title>
        <authorList>
            <person name="Wang X."/>
            <person name="Zhou H."/>
        </authorList>
    </citation>
    <scope>NUCLEOTIDE SEQUENCE [LARGE SCALE GENOMIC DNA]</scope>
    <source>
        <strain evidence="15 16">FBKL4.011</strain>
    </source>
</reference>
<dbReference type="PANTHER" id="PTHR30027:SF3">
    <property type="entry name" value="16S RRNA (URACIL(1498)-N(3))-METHYLTRANSFERASE"/>
    <property type="match status" value="1"/>
</dbReference>
<dbReference type="InterPro" id="IPR006700">
    <property type="entry name" value="RsmE"/>
</dbReference>
<dbReference type="GO" id="GO:0005737">
    <property type="term" value="C:cytoplasm"/>
    <property type="evidence" value="ECO:0007669"/>
    <property type="project" value="UniProtKB-SubCell"/>
</dbReference>
<dbReference type="InterPro" id="IPR029028">
    <property type="entry name" value="Alpha/beta_knot_MTases"/>
</dbReference>
<dbReference type="GO" id="GO:0070475">
    <property type="term" value="P:rRNA base methylation"/>
    <property type="evidence" value="ECO:0007669"/>
    <property type="project" value="TreeGrafter"/>
</dbReference>
<dbReference type="RefSeq" id="WP_113658460.1">
    <property type="nucleotide sequence ID" value="NZ_KZ845665.1"/>
</dbReference>
<dbReference type="InterPro" id="IPR046886">
    <property type="entry name" value="RsmE_MTase_dom"/>
</dbReference>
<evidence type="ECO:0000256" key="8">
    <source>
        <dbReference type="ARBA" id="ARBA00022679"/>
    </source>
</evidence>
<protein>
    <recommendedName>
        <fullName evidence="4 12">Ribosomal RNA small subunit methyltransferase E</fullName>
        <ecNumber evidence="3 12">2.1.1.193</ecNumber>
    </recommendedName>
</protein>
<evidence type="ECO:0000256" key="5">
    <source>
        <dbReference type="ARBA" id="ARBA00022490"/>
    </source>
</evidence>
<dbReference type="EMBL" id="QJKK01000003">
    <property type="protein sequence ID" value="RAL25846.1"/>
    <property type="molecule type" value="Genomic_DNA"/>
</dbReference>
<dbReference type="OrthoDB" id="9815641at2"/>
<feature type="domain" description="Ribosomal RNA small subunit methyltransferase E methyltransferase" evidence="13">
    <location>
        <begin position="76"/>
        <end position="235"/>
    </location>
</feature>
<dbReference type="EC" id="2.1.1.193" evidence="3 12"/>
<comment type="caution">
    <text evidence="15">The sequence shown here is derived from an EMBL/GenBank/DDBJ whole genome shotgun (WGS) entry which is preliminary data.</text>
</comment>
<evidence type="ECO:0000256" key="4">
    <source>
        <dbReference type="ARBA" id="ARBA00013673"/>
    </source>
</evidence>
<dbReference type="Proteomes" id="UP000251213">
    <property type="component" value="Unassembled WGS sequence"/>
</dbReference>
<keyword evidence="9 12" id="KW-0949">S-adenosyl-L-methionine</keyword>
<dbReference type="NCBIfam" id="NF008692">
    <property type="entry name" value="PRK11713.1-5"/>
    <property type="match status" value="1"/>
</dbReference>
<dbReference type="SUPFAM" id="SSF75217">
    <property type="entry name" value="alpha/beta knot"/>
    <property type="match status" value="1"/>
</dbReference>
<evidence type="ECO:0000256" key="10">
    <source>
        <dbReference type="ARBA" id="ARBA00025699"/>
    </source>
</evidence>
<organism evidence="15 16">
    <name type="scientific">Thermoflavimicrobium daqui</name>
    <dbReference type="NCBI Taxonomy" id="2137476"/>
    <lineage>
        <taxon>Bacteria</taxon>
        <taxon>Bacillati</taxon>
        <taxon>Bacillota</taxon>
        <taxon>Bacilli</taxon>
        <taxon>Bacillales</taxon>
        <taxon>Thermoactinomycetaceae</taxon>
        <taxon>Thermoflavimicrobium</taxon>
    </lineage>
</organism>
<dbReference type="Pfam" id="PF04452">
    <property type="entry name" value="Methyltrans_RNA"/>
    <property type="match status" value="1"/>
</dbReference>
<evidence type="ECO:0000256" key="2">
    <source>
        <dbReference type="ARBA" id="ARBA00005528"/>
    </source>
</evidence>
<dbReference type="GO" id="GO:0070042">
    <property type="term" value="F:rRNA (uridine-N3-)-methyltransferase activity"/>
    <property type="evidence" value="ECO:0007669"/>
    <property type="project" value="TreeGrafter"/>
</dbReference>
<proteinExistence type="inferred from homology"/>
<comment type="catalytic activity">
    <reaction evidence="11 12">
        <text>uridine(1498) in 16S rRNA + S-adenosyl-L-methionine = N(3)-methyluridine(1498) in 16S rRNA + S-adenosyl-L-homocysteine + H(+)</text>
        <dbReference type="Rhea" id="RHEA:42920"/>
        <dbReference type="Rhea" id="RHEA-COMP:10283"/>
        <dbReference type="Rhea" id="RHEA-COMP:10284"/>
        <dbReference type="ChEBI" id="CHEBI:15378"/>
        <dbReference type="ChEBI" id="CHEBI:57856"/>
        <dbReference type="ChEBI" id="CHEBI:59789"/>
        <dbReference type="ChEBI" id="CHEBI:65315"/>
        <dbReference type="ChEBI" id="CHEBI:74502"/>
        <dbReference type="EC" id="2.1.1.193"/>
    </reaction>
</comment>
<reference evidence="15 16" key="2">
    <citation type="submission" date="2018-06" db="EMBL/GenBank/DDBJ databases">
        <authorList>
            <person name="Zhirakovskaya E."/>
        </authorList>
    </citation>
    <scope>NUCLEOTIDE SEQUENCE [LARGE SCALE GENOMIC DNA]</scope>
    <source>
        <strain evidence="15 16">FBKL4.011</strain>
    </source>
</reference>
<evidence type="ECO:0000256" key="7">
    <source>
        <dbReference type="ARBA" id="ARBA00022603"/>
    </source>
</evidence>
<gene>
    <name evidence="15" type="ORF">DL897_07155</name>
</gene>
<dbReference type="CDD" id="cd18084">
    <property type="entry name" value="RsmE-like"/>
    <property type="match status" value="1"/>
</dbReference>
<dbReference type="NCBIfam" id="TIGR00046">
    <property type="entry name" value="RsmE family RNA methyltransferase"/>
    <property type="match status" value="1"/>
</dbReference>
<dbReference type="PANTHER" id="PTHR30027">
    <property type="entry name" value="RIBOSOMAL RNA SMALL SUBUNIT METHYLTRANSFERASE E"/>
    <property type="match status" value="1"/>
</dbReference>
<comment type="subcellular location">
    <subcellularLocation>
        <location evidence="1 12">Cytoplasm</location>
    </subcellularLocation>
</comment>
<dbReference type="InterPro" id="IPR015947">
    <property type="entry name" value="PUA-like_sf"/>
</dbReference>
<evidence type="ECO:0000259" key="13">
    <source>
        <dbReference type="Pfam" id="PF04452"/>
    </source>
</evidence>
<dbReference type="Pfam" id="PF20260">
    <property type="entry name" value="PUA_4"/>
    <property type="match status" value="1"/>
</dbReference>
<keyword evidence="8 12" id="KW-0808">Transferase</keyword>
<keyword evidence="16" id="KW-1185">Reference proteome</keyword>
<sequence>MQRYFISPTQINGDQIQIVGDDVHHIKTVMRSQIGDQFICCDGQGIDYLVEIIEIHSQYIYCQVIRSSPSQGEPMTQVAIAQSLPKGDKLEMILQKGTEIGAVSFYPFTSERTIVKLQEKKGQKKWERWQRIVKEAAEQSHRGQLPQVYAPMNWKQLLEEIAKAELALIAYEKGGVPLSHVVSHEAKRILLVIGPEGGFSEHEIEEAKAVGAIPITLGSRILRTETASLVALSCILFSRKDLGGETE</sequence>
<keyword evidence="6 12" id="KW-0698">rRNA processing</keyword>
<dbReference type="SUPFAM" id="SSF88697">
    <property type="entry name" value="PUA domain-like"/>
    <property type="match status" value="1"/>
</dbReference>
<name>A0A364K6B7_9BACL</name>
<evidence type="ECO:0000256" key="1">
    <source>
        <dbReference type="ARBA" id="ARBA00004496"/>
    </source>
</evidence>
<evidence type="ECO:0000313" key="15">
    <source>
        <dbReference type="EMBL" id="RAL25846.1"/>
    </source>
</evidence>
<keyword evidence="7 12" id="KW-0489">Methyltransferase</keyword>
<evidence type="ECO:0000313" key="16">
    <source>
        <dbReference type="Proteomes" id="UP000251213"/>
    </source>
</evidence>
<dbReference type="AlphaFoldDB" id="A0A364K6B7"/>
<comment type="function">
    <text evidence="10 12">Specifically methylates the N3 position of the uracil ring of uridine 1498 (m3U1498) in 16S rRNA. Acts on the fully assembled 30S ribosomal subunit.</text>
</comment>
<keyword evidence="5 12" id="KW-0963">Cytoplasm</keyword>
<dbReference type="InterPro" id="IPR046887">
    <property type="entry name" value="RsmE_PUA-like"/>
</dbReference>
<evidence type="ECO:0000256" key="9">
    <source>
        <dbReference type="ARBA" id="ARBA00022691"/>
    </source>
</evidence>
<evidence type="ECO:0000256" key="3">
    <source>
        <dbReference type="ARBA" id="ARBA00012328"/>
    </source>
</evidence>
<evidence type="ECO:0000256" key="6">
    <source>
        <dbReference type="ARBA" id="ARBA00022552"/>
    </source>
</evidence>
<dbReference type="InterPro" id="IPR029026">
    <property type="entry name" value="tRNA_m1G_MTases_N"/>
</dbReference>